<evidence type="ECO:0000256" key="1">
    <source>
        <dbReference type="SAM" id="Phobius"/>
    </source>
</evidence>
<dbReference type="EMBL" id="CP087714">
    <property type="protein sequence ID" value="XAT64779.1"/>
    <property type="molecule type" value="Genomic_DNA"/>
</dbReference>
<keyword evidence="1" id="KW-1133">Transmembrane helix</keyword>
<protein>
    <recommendedName>
        <fullName evidence="4">Peptidase M48 domain-containing protein</fullName>
    </recommendedName>
</protein>
<keyword evidence="1" id="KW-0472">Membrane</keyword>
<dbReference type="Gene3D" id="3.30.2010.10">
    <property type="entry name" value="Metalloproteases ('zincins'), catalytic domain"/>
    <property type="match status" value="1"/>
</dbReference>
<dbReference type="GeneID" id="90449071"/>
<accession>A0ABZ3H656</accession>
<evidence type="ECO:0000313" key="2">
    <source>
        <dbReference type="EMBL" id="XAT64779.1"/>
    </source>
</evidence>
<evidence type="ECO:0008006" key="4">
    <source>
        <dbReference type="Google" id="ProtNLM"/>
    </source>
</evidence>
<organism evidence="2 3">
    <name type="scientific">Geoglobus acetivorans</name>
    <dbReference type="NCBI Taxonomy" id="565033"/>
    <lineage>
        <taxon>Archaea</taxon>
        <taxon>Methanobacteriati</taxon>
        <taxon>Methanobacteriota</taxon>
        <taxon>Archaeoglobi</taxon>
        <taxon>Archaeoglobales</taxon>
        <taxon>Archaeoglobaceae</taxon>
        <taxon>Geoglobus</taxon>
    </lineage>
</organism>
<dbReference type="Proteomes" id="UP001492541">
    <property type="component" value="Chromosome"/>
</dbReference>
<name>A0ABZ3H656_GEOAI</name>
<keyword evidence="1" id="KW-0812">Transmembrane</keyword>
<feature type="transmembrane region" description="Helical" evidence="1">
    <location>
        <begin position="46"/>
        <end position="65"/>
    </location>
</feature>
<feature type="transmembrane region" description="Helical" evidence="1">
    <location>
        <begin position="71"/>
        <end position="94"/>
    </location>
</feature>
<reference evidence="2 3" key="1">
    <citation type="submission" date="2021-11" db="EMBL/GenBank/DDBJ databases">
        <title>Whole genome of Geoglobus acetivorans.</title>
        <authorList>
            <person name="Liu D."/>
        </authorList>
    </citation>
    <scope>NUCLEOTIDE SEQUENCE [LARGE SCALE GENOMIC DNA]</scope>
    <source>
        <strain evidence="2 3">SBH6</strain>
    </source>
</reference>
<gene>
    <name evidence="2" type="ORF">LPQ35_05255</name>
</gene>
<keyword evidence="3" id="KW-1185">Reference proteome</keyword>
<sequence length="215" mass="25239">MNTLECTIVCFKQSGMMFPILVITSGVLISLAGYFAVRDNIEKLRFYWMANVLALFNAPVVYFSMACDMLFFLKLYITYAFLVLTGIFISPHLYRYYLKKKYGYERDVELERLAGLERVYLLNTSFPRAFTMGRDVFISAGMLEILDESELMAVLYHEKFHVLENKTPFLNKLKFLTFLPFSQEKIEKMADEYAIRMIGRDPLERAKKKLEEFYG</sequence>
<feature type="transmembrane region" description="Helical" evidence="1">
    <location>
        <begin position="16"/>
        <end position="37"/>
    </location>
</feature>
<dbReference type="RefSeq" id="WP_193807638.1">
    <property type="nucleotide sequence ID" value="NZ_CP087714.1"/>
</dbReference>
<evidence type="ECO:0000313" key="3">
    <source>
        <dbReference type="Proteomes" id="UP001492541"/>
    </source>
</evidence>
<proteinExistence type="predicted"/>